<proteinExistence type="predicted"/>
<feature type="compositionally biased region" description="Low complexity" evidence="1">
    <location>
        <begin position="76"/>
        <end position="86"/>
    </location>
</feature>
<sequence length="150" mass="18561">MVRFPYWFNLTHRRIEWKFWDRVRLCLLERFQYALWCFRVAFCCRYPRHCFNLPIFYHPAFPQVYQSHSSSHHHPNNTPHPNQNSHTRSDRWHRRTTRRSRYHAACQRRGLEGRRRPRRRRHDVIGISRKSGESAWCRWQNRAQGYAKGG</sequence>
<name>A0A6G1IJV6_9PLEO</name>
<feature type="region of interest" description="Disordered" evidence="1">
    <location>
        <begin position="68"/>
        <end position="101"/>
    </location>
</feature>
<feature type="compositionally biased region" description="Basic residues" evidence="1">
    <location>
        <begin position="91"/>
        <end position="101"/>
    </location>
</feature>
<keyword evidence="3" id="KW-1185">Reference proteome</keyword>
<gene>
    <name evidence="2" type="ORF">K458DRAFT_142055</name>
</gene>
<evidence type="ECO:0000256" key="1">
    <source>
        <dbReference type="SAM" id="MobiDB-lite"/>
    </source>
</evidence>
<organism evidence="2 3">
    <name type="scientific">Lentithecium fluviatile CBS 122367</name>
    <dbReference type="NCBI Taxonomy" id="1168545"/>
    <lineage>
        <taxon>Eukaryota</taxon>
        <taxon>Fungi</taxon>
        <taxon>Dikarya</taxon>
        <taxon>Ascomycota</taxon>
        <taxon>Pezizomycotina</taxon>
        <taxon>Dothideomycetes</taxon>
        <taxon>Pleosporomycetidae</taxon>
        <taxon>Pleosporales</taxon>
        <taxon>Massarineae</taxon>
        <taxon>Lentitheciaceae</taxon>
        <taxon>Lentithecium</taxon>
    </lineage>
</organism>
<dbReference type="AlphaFoldDB" id="A0A6G1IJV6"/>
<protein>
    <submittedName>
        <fullName evidence="2">Uncharacterized protein</fullName>
    </submittedName>
</protein>
<evidence type="ECO:0000313" key="2">
    <source>
        <dbReference type="EMBL" id="KAF2678169.1"/>
    </source>
</evidence>
<reference evidence="2" key="1">
    <citation type="journal article" date="2020" name="Stud. Mycol.">
        <title>101 Dothideomycetes genomes: a test case for predicting lifestyles and emergence of pathogens.</title>
        <authorList>
            <person name="Haridas S."/>
            <person name="Albert R."/>
            <person name="Binder M."/>
            <person name="Bloem J."/>
            <person name="Labutti K."/>
            <person name="Salamov A."/>
            <person name="Andreopoulos B."/>
            <person name="Baker S."/>
            <person name="Barry K."/>
            <person name="Bills G."/>
            <person name="Bluhm B."/>
            <person name="Cannon C."/>
            <person name="Castanera R."/>
            <person name="Culley D."/>
            <person name="Daum C."/>
            <person name="Ezra D."/>
            <person name="Gonzalez J."/>
            <person name="Henrissat B."/>
            <person name="Kuo A."/>
            <person name="Liang C."/>
            <person name="Lipzen A."/>
            <person name="Lutzoni F."/>
            <person name="Magnuson J."/>
            <person name="Mondo S."/>
            <person name="Nolan M."/>
            <person name="Ohm R."/>
            <person name="Pangilinan J."/>
            <person name="Park H.-J."/>
            <person name="Ramirez L."/>
            <person name="Alfaro M."/>
            <person name="Sun H."/>
            <person name="Tritt A."/>
            <person name="Yoshinaga Y."/>
            <person name="Zwiers L.-H."/>
            <person name="Turgeon B."/>
            <person name="Goodwin S."/>
            <person name="Spatafora J."/>
            <person name="Crous P."/>
            <person name="Grigoriev I."/>
        </authorList>
    </citation>
    <scope>NUCLEOTIDE SEQUENCE</scope>
    <source>
        <strain evidence="2">CBS 122367</strain>
    </source>
</reference>
<accession>A0A6G1IJV6</accession>
<dbReference type="EMBL" id="MU005614">
    <property type="protein sequence ID" value="KAF2678169.1"/>
    <property type="molecule type" value="Genomic_DNA"/>
</dbReference>
<evidence type="ECO:0000313" key="3">
    <source>
        <dbReference type="Proteomes" id="UP000799291"/>
    </source>
</evidence>
<dbReference type="Proteomes" id="UP000799291">
    <property type="component" value="Unassembled WGS sequence"/>
</dbReference>